<evidence type="ECO:0000313" key="1">
    <source>
        <dbReference type="EMBL" id="OGM19770.1"/>
    </source>
</evidence>
<evidence type="ECO:0000313" key="2">
    <source>
        <dbReference type="Proteomes" id="UP000176741"/>
    </source>
</evidence>
<reference evidence="1 2" key="1">
    <citation type="journal article" date="2016" name="Nat. Commun.">
        <title>Thousands of microbial genomes shed light on interconnected biogeochemical processes in an aquifer system.</title>
        <authorList>
            <person name="Anantharaman K."/>
            <person name="Brown C.T."/>
            <person name="Hug L.A."/>
            <person name="Sharon I."/>
            <person name="Castelle C.J."/>
            <person name="Probst A.J."/>
            <person name="Thomas B.C."/>
            <person name="Singh A."/>
            <person name="Wilkins M.J."/>
            <person name="Karaoz U."/>
            <person name="Brodie E.L."/>
            <person name="Williams K.H."/>
            <person name="Hubbard S.S."/>
            <person name="Banfield J.F."/>
        </authorList>
    </citation>
    <scope>NUCLEOTIDE SEQUENCE [LARGE SCALE GENOMIC DNA]</scope>
</reference>
<gene>
    <name evidence="1" type="ORF">A2771_01715</name>
</gene>
<dbReference type="Proteomes" id="UP000176741">
    <property type="component" value="Unassembled WGS sequence"/>
</dbReference>
<dbReference type="EMBL" id="MGGD01000057">
    <property type="protein sequence ID" value="OGM19770.1"/>
    <property type="molecule type" value="Genomic_DNA"/>
</dbReference>
<sequence length="110" mass="12754">MPDLEKEYNSDNTENKNLEKEFTDIFGSSSFSDDDLLKVVEKHTLQLNAQQIKSILWLYSFDNPLISMVADKYLEIKHHNKSGELIIQALGAISLRKFISQFRFNINTTK</sequence>
<dbReference type="AlphaFoldDB" id="A0A1F7XXT8"/>
<organism evidence="1 2">
    <name type="scientific">Candidatus Woesebacteria bacterium RIFCSPHIGHO2_01_FULL_38_26b</name>
    <dbReference type="NCBI Taxonomy" id="1802491"/>
    <lineage>
        <taxon>Bacteria</taxon>
        <taxon>Candidatus Woeseibacteriota</taxon>
    </lineage>
</organism>
<accession>A0A1F7XXT8</accession>
<comment type="caution">
    <text evidence="1">The sequence shown here is derived from an EMBL/GenBank/DDBJ whole genome shotgun (WGS) entry which is preliminary data.</text>
</comment>
<name>A0A1F7XXT8_9BACT</name>
<protein>
    <submittedName>
        <fullName evidence="1">Uncharacterized protein</fullName>
    </submittedName>
</protein>
<proteinExistence type="predicted"/>